<dbReference type="GO" id="GO:0005506">
    <property type="term" value="F:iron ion binding"/>
    <property type="evidence" value="ECO:0007669"/>
    <property type="project" value="InterPro"/>
</dbReference>
<evidence type="ECO:0000256" key="7">
    <source>
        <dbReference type="PIRSR" id="PIRSR602401-1"/>
    </source>
</evidence>
<dbReference type="GO" id="GO:0020037">
    <property type="term" value="F:heme binding"/>
    <property type="evidence" value="ECO:0007669"/>
    <property type="project" value="InterPro"/>
</dbReference>
<reference evidence="9" key="2">
    <citation type="submission" date="2020-11" db="EMBL/GenBank/DDBJ databases">
        <authorList>
            <person name="McCartney M.A."/>
            <person name="Auch B."/>
            <person name="Kono T."/>
            <person name="Mallez S."/>
            <person name="Becker A."/>
            <person name="Gohl D.M."/>
            <person name="Silverstein K.A.T."/>
            <person name="Koren S."/>
            <person name="Bechman K.B."/>
            <person name="Herman A."/>
            <person name="Abrahante J.E."/>
            <person name="Garbe J."/>
        </authorList>
    </citation>
    <scope>NUCLEOTIDE SEQUENCE</scope>
    <source>
        <strain evidence="9">Duluth1</strain>
        <tissue evidence="9">Whole animal</tissue>
    </source>
</reference>
<evidence type="ECO:0000256" key="2">
    <source>
        <dbReference type="ARBA" id="ARBA00022617"/>
    </source>
</evidence>
<reference evidence="9" key="1">
    <citation type="journal article" date="2019" name="bioRxiv">
        <title>The Genome of the Zebra Mussel, Dreissena polymorpha: A Resource for Invasive Species Research.</title>
        <authorList>
            <person name="McCartney M.A."/>
            <person name="Auch B."/>
            <person name="Kono T."/>
            <person name="Mallez S."/>
            <person name="Zhang Y."/>
            <person name="Obille A."/>
            <person name="Becker A."/>
            <person name="Abrahante J.E."/>
            <person name="Garbe J."/>
            <person name="Badalamenti J.P."/>
            <person name="Herman A."/>
            <person name="Mangelson H."/>
            <person name="Liachko I."/>
            <person name="Sullivan S."/>
            <person name="Sone E.D."/>
            <person name="Koren S."/>
            <person name="Silverstein K.A.T."/>
            <person name="Beckman K.B."/>
            <person name="Gohl D.M."/>
        </authorList>
    </citation>
    <scope>NUCLEOTIDE SEQUENCE</scope>
    <source>
        <strain evidence="9">Duluth1</strain>
        <tissue evidence="9">Whole animal</tissue>
    </source>
</reference>
<comment type="cofactor">
    <cofactor evidence="7">
        <name>heme</name>
        <dbReference type="ChEBI" id="CHEBI:30413"/>
    </cofactor>
</comment>
<feature type="binding site" description="axial binding residue" evidence="7">
    <location>
        <position position="185"/>
    </location>
    <ligand>
        <name>heme</name>
        <dbReference type="ChEBI" id="CHEBI:30413"/>
    </ligand>
    <ligandPart>
        <name>Fe</name>
        <dbReference type="ChEBI" id="CHEBI:18248"/>
    </ligandPart>
</feature>
<dbReference type="EMBL" id="JAIWYP010000014">
    <property type="protein sequence ID" value="KAH3706574.1"/>
    <property type="molecule type" value="Genomic_DNA"/>
</dbReference>
<keyword evidence="3 7" id="KW-0479">Metal-binding</keyword>
<keyword evidence="6 8" id="KW-0503">Monooxygenase</keyword>
<organism evidence="9 10">
    <name type="scientific">Dreissena polymorpha</name>
    <name type="common">Zebra mussel</name>
    <name type="synonym">Mytilus polymorpha</name>
    <dbReference type="NCBI Taxonomy" id="45954"/>
    <lineage>
        <taxon>Eukaryota</taxon>
        <taxon>Metazoa</taxon>
        <taxon>Spiralia</taxon>
        <taxon>Lophotrochozoa</taxon>
        <taxon>Mollusca</taxon>
        <taxon>Bivalvia</taxon>
        <taxon>Autobranchia</taxon>
        <taxon>Heteroconchia</taxon>
        <taxon>Euheterodonta</taxon>
        <taxon>Imparidentia</taxon>
        <taxon>Neoheterodontei</taxon>
        <taxon>Myida</taxon>
        <taxon>Dreissenoidea</taxon>
        <taxon>Dreissenidae</taxon>
        <taxon>Dreissena</taxon>
    </lineage>
</organism>
<dbReference type="PANTHER" id="PTHR24286">
    <property type="entry name" value="CYTOCHROME P450 26"/>
    <property type="match status" value="1"/>
</dbReference>
<keyword evidence="2 7" id="KW-0349">Heme</keyword>
<dbReference type="InterPro" id="IPR017972">
    <property type="entry name" value="Cyt_P450_CS"/>
</dbReference>
<dbReference type="GO" id="GO:0016705">
    <property type="term" value="F:oxidoreductase activity, acting on paired donors, with incorporation or reduction of molecular oxygen"/>
    <property type="evidence" value="ECO:0007669"/>
    <property type="project" value="InterPro"/>
</dbReference>
<evidence type="ECO:0000256" key="6">
    <source>
        <dbReference type="ARBA" id="ARBA00023033"/>
    </source>
</evidence>
<dbReference type="GO" id="GO:0016125">
    <property type="term" value="P:sterol metabolic process"/>
    <property type="evidence" value="ECO:0007669"/>
    <property type="project" value="TreeGrafter"/>
</dbReference>
<evidence type="ECO:0008006" key="11">
    <source>
        <dbReference type="Google" id="ProtNLM"/>
    </source>
</evidence>
<accession>A0A9D3YY36</accession>
<evidence type="ECO:0000256" key="8">
    <source>
        <dbReference type="RuleBase" id="RU000461"/>
    </source>
</evidence>
<dbReference type="AlphaFoldDB" id="A0A9D3YY36"/>
<dbReference type="Pfam" id="PF00067">
    <property type="entry name" value="p450"/>
    <property type="match status" value="1"/>
</dbReference>
<keyword evidence="5 7" id="KW-0408">Iron</keyword>
<dbReference type="PRINTS" id="PR00463">
    <property type="entry name" value="EP450I"/>
</dbReference>
<dbReference type="InterPro" id="IPR001128">
    <property type="entry name" value="Cyt_P450"/>
</dbReference>
<keyword evidence="4 8" id="KW-0560">Oxidoreductase</keyword>
<evidence type="ECO:0000256" key="1">
    <source>
        <dbReference type="ARBA" id="ARBA00010617"/>
    </source>
</evidence>
<dbReference type="SUPFAM" id="SSF48264">
    <property type="entry name" value="Cytochrome P450"/>
    <property type="match status" value="1"/>
</dbReference>
<comment type="caution">
    <text evidence="9">The sequence shown here is derived from an EMBL/GenBank/DDBJ whole genome shotgun (WGS) entry which is preliminary data.</text>
</comment>
<dbReference type="PROSITE" id="PS00086">
    <property type="entry name" value="CYTOCHROME_P450"/>
    <property type="match status" value="1"/>
</dbReference>
<dbReference type="PANTHER" id="PTHR24286:SF384">
    <property type="entry name" value="P450, PUTATIVE (EUROFUNG)-RELATED"/>
    <property type="match status" value="1"/>
</dbReference>
<evidence type="ECO:0000313" key="10">
    <source>
        <dbReference type="Proteomes" id="UP000828390"/>
    </source>
</evidence>
<protein>
    <recommendedName>
        <fullName evidence="11">Cytochrome P450</fullName>
    </recommendedName>
</protein>
<dbReference type="PRINTS" id="PR00385">
    <property type="entry name" value="P450"/>
</dbReference>
<proteinExistence type="inferred from homology"/>
<sequence length="241" mass="27366">MMSYFKSSETMGVDPEDDLLEGVLDVLFAGHETLASTTTNSVMFLGQRKDVVQKLRDEIRHTLWTDQNAMAAGDGCDCSTERLTFQKINELKYLNSVVNEVLRLCPPAGAGFRKVLKSFELGGFLIPKDWIVMYSIRETHYTSPLFENPADFNPDRWTDIDAASSDGNKQARFHFLPFSYGARGCIGKTYAQMVLKIFIIELVQQCEWQLCNDKPEMRFFPVPVSTDHLPIVVMTRTETVT</sequence>
<name>A0A9D3YY36_DREPO</name>
<dbReference type="Gene3D" id="1.10.630.10">
    <property type="entry name" value="Cytochrome P450"/>
    <property type="match status" value="1"/>
</dbReference>
<dbReference type="InterPro" id="IPR002401">
    <property type="entry name" value="Cyt_P450_E_grp-I"/>
</dbReference>
<evidence type="ECO:0000256" key="4">
    <source>
        <dbReference type="ARBA" id="ARBA00023002"/>
    </source>
</evidence>
<evidence type="ECO:0000256" key="3">
    <source>
        <dbReference type="ARBA" id="ARBA00022723"/>
    </source>
</evidence>
<evidence type="ECO:0000313" key="9">
    <source>
        <dbReference type="EMBL" id="KAH3706574.1"/>
    </source>
</evidence>
<keyword evidence="10" id="KW-1185">Reference proteome</keyword>
<dbReference type="InterPro" id="IPR036396">
    <property type="entry name" value="Cyt_P450_sf"/>
</dbReference>
<dbReference type="GO" id="GO:0004497">
    <property type="term" value="F:monooxygenase activity"/>
    <property type="evidence" value="ECO:0007669"/>
    <property type="project" value="UniProtKB-KW"/>
</dbReference>
<comment type="similarity">
    <text evidence="1 8">Belongs to the cytochrome P450 family.</text>
</comment>
<gene>
    <name evidence="9" type="ORF">DPMN_065962</name>
</gene>
<dbReference type="Proteomes" id="UP000828390">
    <property type="component" value="Unassembled WGS sequence"/>
</dbReference>
<evidence type="ECO:0000256" key="5">
    <source>
        <dbReference type="ARBA" id="ARBA00023004"/>
    </source>
</evidence>